<feature type="transmembrane region" description="Helical" evidence="1">
    <location>
        <begin position="46"/>
        <end position="70"/>
    </location>
</feature>
<dbReference type="EMBL" id="BSUM01000001">
    <property type="protein sequence ID" value="GMA31127.1"/>
    <property type="molecule type" value="Genomic_DNA"/>
</dbReference>
<sequence>MALCLGIASVVLFCTTWIATLIGIGAVVVGIFGLSAASKGRATNRGLSLTGVILGGVGIVASIIMLVVVLNSPEFADMMNDFN</sequence>
<organism evidence="2 3">
    <name type="scientific">Litorihabitans aurantiacus</name>
    <dbReference type="NCBI Taxonomy" id="1930061"/>
    <lineage>
        <taxon>Bacteria</taxon>
        <taxon>Bacillati</taxon>
        <taxon>Actinomycetota</taxon>
        <taxon>Actinomycetes</taxon>
        <taxon>Micrococcales</taxon>
        <taxon>Beutenbergiaceae</taxon>
        <taxon>Litorihabitans</taxon>
    </lineage>
</organism>
<protein>
    <recommendedName>
        <fullName evidence="4">DUF4190 domain-containing protein</fullName>
    </recommendedName>
</protein>
<evidence type="ECO:0000313" key="2">
    <source>
        <dbReference type="EMBL" id="GMA31127.1"/>
    </source>
</evidence>
<dbReference type="RefSeq" id="WP_284249988.1">
    <property type="nucleotide sequence ID" value="NZ_BSUM01000001.1"/>
</dbReference>
<dbReference type="AlphaFoldDB" id="A0AA37XDU1"/>
<keyword evidence="1" id="KW-1133">Transmembrane helix</keyword>
<comment type="caution">
    <text evidence="2">The sequence shown here is derived from an EMBL/GenBank/DDBJ whole genome shotgun (WGS) entry which is preliminary data.</text>
</comment>
<proteinExistence type="predicted"/>
<evidence type="ECO:0000256" key="1">
    <source>
        <dbReference type="SAM" id="Phobius"/>
    </source>
</evidence>
<evidence type="ECO:0008006" key="4">
    <source>
        <dbReference type="Google" id="ProtNLM"/>
    </source>
</evidence>
<feature type="transmembrane region" description="Helical" evidence="1">
    <location>
        <begin position="6"/>
        <end position="34"/>
    </location>
</feature>
<evidence type="ECO:0000313" key="3">
    <source>
        <dbReference type="Proteomes" id="UP001157161"/>
    </source>
</evidence>
<name>A0AA37XDU1_9MICO</name>
<reference evidence="2" key="1">
    <citation type="journal article" date="2014" name="Int. J. Syst. Evol. Microbiol.">
        <title>Complete genome sequence of Corynebacterium casei LMG S-19264T (=DSM 44701T), isolated from a smear-ripened cheese.</title>
        <authorList>
            <consortium name="US DOE Joint Genome Institute (JGI-PGF)"/>
            <person name="Walter F."/>
            <person name="Albersmeier A."/>
            <person name="Kalinowski J."/>
            <person name="Ruckert C."/>
        </authorList>
    </citation>
    <scope>NUCLEOTIDE SEQUENCE</scope>
    <source>
        <strain evidence="2">NBRC 112290</strain>
    </source>
</reference>
<keyword evidence="3" id="KW-1185">Reference proteome</keyword>
<dbReference type="Proteomes" id="UP001157161">
    <property type="component" value="Unassembled WGS sequence"/>
</dbReference>
<keyword evidence="1" id="KW-0472">Membrane</keyword>
<keyword evidence="1" id="KW-0812">Transmembrane</keyword>
<reference evidence="2" key="2">
    <citation type="submission" date="2023-02" db="EMBL/GenBank/DDBJ databases">
        <authorList>
            <person name="Sun Q."/>
            <person name="Mori K."/>
        </authorList>
    </citation>
    <scope>NUCLEOTIDE SEQUENCE</scope>
    <source>
        <strain evidence="2">NBRC 112290</strain>
    </source>
</reference>
<gene>
    <name evidence="2" type="ORF">GCM10025875_11190</name>
</gene>
<accession>A0AA37XDU1</accession>